<accession>A0A916UJ26</accession>
<proteinExistence type="predicted"/>
<evidence type="ECO:0000313" key="1">
    <source>
        <dbReference type="EMBL" id="GGC75426.1"/>
    </source>
</evidence>
<dbReference type="EMBL" id="BMED01000002">
    <property type="protein sequence ID" value="GGC75426.1"/>
    <property type="molecule type" value="Genomic_DNA"/>
</dbReference>
<comment type="caution">
    <text evidence="1">The sequence shown here is derived from an EMBL/GenBank/DDBJ whole genome shotgun (WGS) entry which is preliminary data.</text>
</comment>
<reference evidence="1" key="1">
    <citation type="journal article" date="2014" name="Int. J. Syst. Evol. Microbiol.">
        <title>Complete genome sequence of Corynebacterium casei LMG S-19264T (=DSM 44701T), isolated from a smear-ripened cheese.</title>
        <authorList>
            <consortium name="US DOE Joint Genome Institute (JGI-PGF)"/>
            <person name="Walter F."/>
            <person name="Albersmeier A."/>
            <person name="Kalinowski J."/>
            <person name="Ruckert C."/>
        </authorList>
    </citation>
    <scope>NUCLEOTIDE SEQUENCE</scope>
    <source>
        <strain evidence="1">CGMCC 1.10998</strain>
    </source>
</reference>
<dbReference type="AlphaFoldDB" id="A0A916UJ26"/>
<organism evidence="1 2">
    <name type="scientific">Undibacterium terreum</name>
    <dbReference type="NCBI Taxonomy" id="1224302"/>
    <lineage>
        <taxon>Bacteria</taxon>
        <taxon>Pseudomonadati</taxon>
        <taxon>Pseudomonadota</taxon>
        <taxon>Betaproteobacteria</taxon>
        <taxon>Burkholderiales</taxon>
        <taxon>Oxalobacteraceae</taxon>
        <taxon>Undibacterium</taxon>
    </lineage>
</organism>
<gene>
    <name evidence="1" type="ORF">GCM10011396_23350</name>
</gene>
<evidence type="ECO:0000313" key="2">
    <source>
        <dbReference type="Proteomes" id="UP000637423"/>
    </source>
</evidence>
<name>A0A916UJ26_9BURK</name>
<sequence length="109" mass="12114">MADLMTKAQISMKSSIIGKTITLNGTEPINYEDQQFAFGRLLWEAAALDECGIIKLGKVDHLSLSFVFTRLSEETFDTDSLYAIKPTVPRYRGDRLPQTSLMPSPSKGV</sequence>
<dbReference type="Proteomes" id="UP000637423">
    <property type="component" value="Unassembled WGS sequence"/>
</dbReference>
<reference evidence="1" key="2">
    <citation type="submission" date="2020-09" db="EMBL/GenBank/DDBJ databases">
        <authorList>
            <person name="Sun Q."/>
            <person name="Zhou Y."/>
        </authorList>
    </citation>
    <scope>NUCLEOTIDE SEQUENCE</scope>
    <source>
        <strain evidence="1">CGMCC 1.10998</strain>
    </source>
</reference>
<keyword evidence="2" id="KW-1185">Reference proteome</keyword>
<protein>
    <submittedName>
        <fullName evidence="1">Uncharacterized protein</fullName>
    </submittedName>
</protein>